<evidence type="ECO:0000256" key="2">
    <source>
        <dbReference type="ARBA" id="ARBA00022840"/>
    </source>
</evidence>
<dbReference type="Gene3D" id="3.40.50.300">
    <property type="entry name" value="P-loop containing nucleotide triphosphate hydrolases"/>
    <property type="match status" value="2"/>
</dbReference>
<dbReference type="OrthoDB" id="9807790at2"/>
<dbReference type="PANTHER" id="PTHR22683">
    <property type="entry name" value="SPORULATION PROTEIN RELATED"/>
    <property type="match status" value="1"/>
</dbReference>
<dbReference type="PANTHER" id="PTHR22683:SF1">
    <property type="entry name" value="TYPE VII SECRETION SYSTEM PROTEIN ESSC"/>
    <property type="match status" value="1"/>
</dbReference>
<dbReference type="InterPro" id="IPR027417">
    <property type="entry name" value="P-loop_NTPase"/>
</dbReference>
<evidence type="ECO:0000259" key="6">
    <source>
        <dbReference type="PROSITE" id="PS50901"/>
    </source>
</evidence>
<keyword evidence="5" id="KW-1133">Transmembrane helix</keyword>
<organism evidence="7 8">
    <name type="scientific">Nesterenkonia jeotgali</name>
    <dbReference type="NCBI Taxonomy" id="317018"/>
    <lineage>
        <taxon>Bacteria</taxon>
        <taxon>Bacillati</taxon>
        <taxon>Actinomycetota</taxon>
        <taxon>Actinomycetes</taxon>
        <taxon>Micrococcales</taxon>
        <taxon>Micrococcaceae</taxon>
        <taxon>Nesterenkonia</taxon>
    </lineage>
</organism>
<dbReference type="PROSITE" id="PS50901">
    <property type="entry name" value="FTSK"/>
    <property type="match status" value="1"/>
</dbReference>
<protein>
    <recommendedName>
        <fullName evidence="6">FtsK domain-containing protein</fullName>
    </recommendedName>
</protein>
<dbReference type="CDD" id="cd01127">
    <property type="entry name" value="TrwB_TraG_TraD_VirD4"/>
    <property type="match status" value="1"/>
</dbReference>
<dbReference type="Pfam" id="PF01580">
    <property type="entry name" value="FtsK_SpoIIIE"/>
    <property type="match status" value="1"/>
</dbReference>
<accession>A0A0W8IGF2</accession>
<keyword evidence="5" id="KW-0472">Membrane</keyword>
<feature type="transmembrane region" description="Helical" evidence="5">
    <location>
        <begin position="245"/>
        <end position="262"/>
    </location>
</feature>
<dbReference type="RefSeq" id="WP_058888617.1">
    <property type="nucleotide sequence ID" value="NZ_LQBM01000003.1"/>
</dbReference>
<reference evidence="8" key="1">
    <citation type="submission" date="2015-12" db="EMBL/GenBank/DDBJ databases">
        <authorList>
            <person name="Nair G.R."/>
            <person name="Kaur G."/>
            <person name="Mayilraj S."/>
        </authorList>
    </citation>
    <scope>NUCLEOTIDE SEQUENCE [LARGE SCALE GENOMIC DNA]</scope>
    <source>
        <strain evidence="8">CD08_7</strain>
    </source>
</reference>
<dbReference type="GO" id="GO:0003677">
    <property type="term" value="F:DNA binding"/>
    <property type="evidence" value="ECO:0007669"/>
    <property type="project" value="InterPro"/>
</dbReference>
<dbReference type="EMBL" id="LQBM01000003">
    <property type="protein sequence ID" value="KUG58934.1"/>
    <property type="molecule type" value="Genomic_DNA"/>
</dbReference>
<evidence type="ECO:0000256" key="1">
    <source>
        <dbReference type="ARBA" id="ARBA00022741"/>
    </source>
</evidence>
<keyword evidence="1 3" id="KW-0547">Nucleotide-binding</keyword>
<dbReference type="CDD" id="cd00060">
    <property type="entry name" value="FHA"/>
    <property type="match status" value="1"/>
</dbReference>
<name>A0A0W8IGF2_9MICC</name>
<dbReference type="Proteomes" id="UP000054023">
    <property type="component" value="Unassembled WGS sequence"/>
</dbReference>
<evidence type="ECO:0000256" key="3">
    <source>
        <dbReference type="PROSITE-ProRule" id="PRU00289"/>
    </source>
</evidence>
<sequence length="1322" mass="142592">MIATPSTALAFTLVHAPGAVPESLWNLLHREAGGAHPHEVRILLEGSAAPSGMQIDEALSAWIHSVQARLASTSPGRSVTGAPSWIATLDRVPLQDHETDSAAIHPGMVVTLHPRAGRRPTGRHGPSRLRLCIGAGPDSGWLANLPRGVHVLGRGTGQRGAADIRINDPLLERSHARIIVSSSEVTLTRPEAAVKLRMSTDAPVDLGSSRVQLAQEPPTPTPDAAWPLPPMTITEEPPSGRHRRILLMSLAPLVIGIVLVLVTGMWFFLLFSALSAVIAGSTVVDGHRKRRRFRRAVRAAAAQWAHRRKALLPTPGHAVRALRAGGRPRGAFTAAGGIVVAVGEARIEVDLDCKVEPGPDLPEARVATATAMSLLGSECTVFLGPKREQLSVLRWVLAQLTHHLHPGPELLLTAGPAESTDARLADLVDLTELRDYPRVTMASGDNLQASLQLRESRSAMDPASVLLSLTGLEPAQLRAALAAGWHVILLSTPAGTQALRTPGGWPQLPAPLDGGWQVNLTSGEIHRIEAGTARSIATDLLPDGLSRRTLHEHLRLGLRHSARPTDDGGIPLHYATPLPFPLMTHSAQLSLRTLLGRSASEDEFLDLVEDGPHILLAGTTGAGKSELLKSMLLGWVARYGPEELNLLLFDFKGGSTFQPLVGLEHTLGLVTDLTQAQSERALEGVRSELTRREQLFLESGATDFADYRKSHPDAPLARLLVVIDEFRVFTQELPAAMDELMRLATLGRSLGLHLILATQRPQGVVTADIRANIGSIICLRLRSEDEARDLVGTPEPGRIPRQIPGRGVIQRPGEPPVGFQGVQLLDASVKLQARPEKSPASSAPGWRETTPDLVKVLDGHLLEQLRRRPHTPICPGLPETLSAPLPAEEIQFGLIDDPGHQKQHLLRLDLGEGQGTALLGEAESGGTAALQCLVRQLLALTHEVHVYLLDGDHSLEMFRRHPRVGSWVTTDHPQEAQHLVQELHRRVTRRRIALPQGQVPMILVMSGHSRWHGLDHTIGGSGFEQGLGALITEGAGFGFSALISGGRDLALGKLGSRLPRRVYLPYGVPEEIRYLWPKLRATDRLPGRGVLVGPDHPPPGLAIQLVTDILEHRQRRTPPRAAESGRASMLTVHPLPGSVELSAPGPPPGALTLGIRQFTHAHAMLEDRSWQVGLILGAAQTGKTNALRVIAAQRRCWTLDELAEATASEVSHPEIPEILLVDDADRCTPLEHRSIEEWLSSGGKVLATAAPHFTVFSQLPWAYRARGAAANSLLSPMSRAQGDALGASVPVLTRLTPGRAAWIGVEGVQMIQWWKHQDLSGP</sequence>
<dbReference type="InterPro" id="IPR008984">
    <property type="entry name" value="SMAD_FHA_dom_sf"/>
</dbReference>
<dbReference type="SUPFAM" id="SSF49879">
    <property type="entry name" value="SMAD/FHA domain"/>
    <property type="match status" value="1"/>
</dbReference>
<gene>
    <name evidence="7" type="ORF">AVL63_02620</name>
</gene>
<evidence type="ECO:0000313" key="7">
    <source>
        <dbReference type="EMBL" id="KUG58934.1"/>
    </source>
</evidence>
<dbReference type="STRING" id="317018.AVL63_02620"/>
<keyword evidence="2 3" id="KW-0067">ATP-binding</keyword>
<evidence type="ECO:0000313" key="8">
    <source>
        <dbReference type="Proteomes" id="UP000054023"/>
    </source>
</evidence>
<keyword evidence="8" id="KW-1185">Reference proteome</keyword>
<feature type="domain" description="FtsK" evidence="6">
    <location>
        <begin position="600"/>
        <end position="788"/>
    </location>
</feature>
<dbReference type="InterPro" id="IPR002543">
    <property type="entry name" value="FtsK_dom"/>
</dbReference>
<evidence type="ECO:0000256" key="4">
    <source>
        <dbReference type="SAM" id="MobiDB-lite"/>
    </source>
</evidence>
<dbReference type="Gene3D" id="2.60.200.20">
    <property type="match status" value="1"/>
</dbReference>
<evidence type="ECO:0000256" key="5">
    <source>
        <dbReference type="SAM" id="Phobius"/>
    </source>
</evidence>
<feature type="binding site" evidence="3">
    <location>
        <begin position="618"/>
        <end position="625"/>
    </location>
    <ligand>
        <name>ATP</name>
        <dbReference type="ChEBI" id="CHEBI:30616"/>
    </ligand>
</feature>
<feature type="region of interest" description="Disordered" evidence="4">
    <location>
        <begin position="790"/>
        <end position="809"/>
    </location>
</feature>
<feature type="region of interest" description="Disordered" evidence="4">
    <location>
        <begin position="213"/>
        <end position="234"/>
    </location>
</feature>
<keyword evidence="5" id="KW-0812">Transmembrane</keyword>
<comment type="caution">
    <text evidence="7">The sequence shown here is derived from an EMBL/GenBank/DDBJ whole genome shotgun (WGS) entry which is preliminary data.</text>
</comment>
<proteinExistence type="predicted"/>
<dbReference type="GO" id="GO:0005524">
    <property type="term" value="F:ATP binding"/>
    <property type="evidence" value="ECO:0007669"/>
    <property type="project" value="UniProtKB-UniRule"/>
</dbReference>
<dbReference type="InterPro" id="IPR050206">
    <property type="entry name" value="FtsK/SpoIIIE/SftA"/>
</dbReference>
<dbReference type="SUPFAM" id="SSF52540">
    <property type="entry name" value="P-loop containing nucleoside triphosphate hydrolases"/>
    <property type="match status" value="1"/>
</dbReference>